<evidence type="ECO:0000313" key="13">
    <source>
        <dbReference type="EMBL" id="AAZ27257.1"/>
    </source>
</evidence>
<evidence type="ECO:0000256" key="6">
    <source>
        <dbReference type="ARBA" id="ARBA00023136"/>
    </source>
</evidence>
<keyword evidence="4 8" id="KW-0812">Transmembrane</keyword>
<dbReference type="PANTHER" id="PTHR47234:SF2">
    <property type="entry name" value="TONB-DEPENDENT RECEPTOR"/>
    <property type="match status" value="1"/>
</dbReference>
<feature type="domain" description="TonB-dependent receptor-like beta-barrel" evidence="11">
    <location>
        <begin position="346"/>
        <end position="900"/>
    </location>
</feature>
<evidence type="ECO:0000256" key="5">
    <source>
        <dbReference type="ARBA" id="ARBA00023077"/>
    </source>
</evidence>
<name>Q481A2_COLP3</name>
<accession>Q481A2</accession>
<keyword evidence="2 8" id="KW-0813">Transport</keyword>
<organism evidence="13 14">
    <name type="scientific">Colwellia psychrerythraea (strain 34H / ATCC BAA-681)</name>
    <name type="common">Vibrio psychroerythus</name>
    <dbReference type="NCBI Taxonomy" id="167879"/>
    <lineage>
        <taxon>Bacteria</taxon>
        <taxon>Pseudomonadati</taxon>
        <taxon>Pseudomonadota</taxon>
        <taxon>Gammaproteobacteria</taxon>
        <taxon>Alteromonadales</taxon>
        <taxon>Colwelliaceae</taxon>
        <taxon>Colwellia</taxon>
    </lineage>
</organism>
<dbReference type="Gene3D" id="2.40.170.20">
    <property type="entry name" value="TonB-dependent receptor, beta-barrel domain"/>
    <property type="match status" value="1"/>
</dbReference>
<feature type="chain" id="PRO_5004233805" evidence="10">
    <location>
        <begin position="34"/>
        <end position="940"/>
    </location>
</feature>
<protein>
    <submittedName>
        <fullName evidence="13">TonB-dependent receptor</fullName>
    </submittedName>
</protein>
<proteinExistence type="inferred from homology"/>
<dbReference type="InterPro" id="IPR000531">
    <property type="entry name" value="Beta-barrel_TonB"/>
</dbReference>
<dbReference type="InterPro" id="IPR037066">
    <property type="entry name" value="Plug_dom_sf"/>
</dbReference>
<dbReference type="InterPro" id="IPR039426">
    <property type="entry name" value="TonB-dep_rcpt-like"/>
</dbReference>
<feature type="signal peptide" evidence="10">
    <location>
        <begin position="1"/>
        <end position="33"/>
    </location>
</feature>
<dbReference type="GO" id="GO:0009279">
    <property type="term" value="C:cell outer membrane"/>
    <property type="evidence" value="ECO:0007669"/>
    <property type="project" value="UniProtKB-SubCell"/>
</dbReference>
<evidence type="ECO:0000256" key="2">
    <source>
        <dbReference type="ARBA" id="ARBA00022448"/>
    </source>
</evidence>
<evidence type="ECO:0000256" key="1">
    <source>
        <dbReference type="ARBA" id="ARBA00004571"/>
    </source>
</evidence>
<evidence type="ECO:0000256" key="7">
    <source>
        <dbReference type="ARBA" id="ARBA00023237"/>
    </source>
</evidence>
<evidence type="ECO:0000256" key="8">
    <source>
        <dbReference type="PROSITE-ProRule" id="PRU01360"/>
    </source>
</evidence>
<keyword evidence="7 8" id="KW-0998">Cell outer membrane</keyword>
<feature type="domain" description="TonB-dependent receptor plug" evidence="12">
    <location>
        <begin position="63"/>
        <end position="175"/>
    </location>
</feature>
<dbReference type="Pfam" id="PF00593">
    <property type="entry name" value="TonB_dep_Rec_b-barrel"/>
    <property type="match status" value="1"/>
</dbReference>
<keyword evidence="3 8" id="KW-1134">Transmembrane beta strand</keyword>
<evidence type="ECO:0000256" key="10">
    <source>
        <dbReference type="SAM" id="SignalP"/>
    </source>
</evidence>
<gene>
    <name evidence="13" type="ordered locus">CPS_2653</name>
</gene>
<dbReference type="HOGENOM" id="CLU_010745_0_0_6"/>
<evidence type="ECO:0000256" key="9">
    <source>
        <dbReference type="RuleBase" id="RU003357"/>
    </source>
</evidence>
<comment type="similarity">
    <text evidence="8 9">Belongs to the TonB-dependent receptor family.</text>
</comment>
<evidence type="ECO:0000313" key="14">
    <source>
        <dbReference type="Proteomes" id="UP000000547"/>
    </source>
</evidence>
<comment type="subcellular location">
    <subcellularLocation>
        <location evidence="1 8">Cell outer membrane</location>
        <topology evidence="1 8">Multi-pass membrane protein</topology>
    </subcellularLocation>
</comment>
<dbReference type="STRING" id="167879.CPS_2653"/>
<evidence type="ECO:0000256" key="4">
    <source>
        <dbReference type="ARBA" id="ARBA00022692"/>
    </source>
</evidence>
<sequence>MNKNFKEKQKPSLSRLAILIGAALSLPTFTVSALEEVEQLDSEETIERIAITGSRIRSVNALAPSQITSISAEDLALTGHINVMDALLDLPSVAGGLTNESAGFNYANTGMNTVDLRNLGHERTLVLVNGRRYVSSDVGEILADINSIPTSLVERIDITTGGGSASYGSGAIAGVVNFILKDNFEGVEVEARLSQSGESDNKSDMIRATIGGNFAEDKGNVVVNFERSTAEGLASRDRGVTGVRLRTVDGEKVLNPADLSTYAPKWRYDIGNEEVSWQNGAVGDWNVEDDGYRHADSRTISTPIDRTIFNALANYYLNDDLRAFAEFTYAKTETSNPSDLYAIGSAYRGAEISIDNPFVPDELRNIALAENDSQFIQYRGRLNEFGQGGFDAERVVTRFVLGLDGTFAEDWDWELSYNYGHVSNDQEGNDVNEVAYKKATDVIVDPDTGENVCRDEAYAAIGCVPTNVFEPFTQEMQNFWTNLTTLDGTLKQETFVASISNSSLFSLPAGDVGFAAGYERRSEYAEEHPDSATKSGLTGGVQIDSLEGSYDVDEFFMEVNIPILADIAFVKSLGVNIAGRTSDYSHVGRNESWQVASRWEVNDDITFRAQYSEAFRAPTIADMFNGGTRQGLSLAGIDPCDGVSLSSADDGVSAEHAAACRAIPAIANAIQDGGTFNGAPDDEKERYSFFGPSPDLEVETAETTTIGFIYTPSYLEDLTVSLDYYSISIDNIITGVSDDYKAERCLEGLPEFCRAIERDSSTGVIQTTYNYVFNLAGREVEGYDLEANYMYSLGEYGDLNFNLLYNYVTKHQTKALPDSDWEDNLNELPYFEQRANFSTTYSYENLTVNWTTVFQGSIFDDKDASYFNNDIDAVVIHNAQARYTFGNETPIEVYAGIDNVFDQDPPFLPEGYKNGQAQTATASPYSRIGRMFYVGTVVKF</sequence>
<keyword evidence="13" id="KW-0675">Receptor</keyword>
<dbReference type="AlphaFoldDB" id="Q481A2"/>
<keyword evidence="5 9" id="KW-0798">TonB box</keyword>
<dbReference type="Pfam" id="PF07715">
    <property type="entry name" value="Plug"/>
    <property type="match status" value="1"/>
</dbReference>
<dbReference type="PROSITE" id="PS52016">
    <property type="entry name" value="TONB_DEPENDENT_REC_3"/>
    <property type="match status" value="1"/>
</dbReference>
<keyword evidence="10" id="KW-0732">Signal</keyword>
<evidence type="ECO:0000259" key="11">
    <source>
        <dbReference type="Pfam" id="PF00593"/>
    </source>
</evidence>
<dbReference type="EMBL" id="CP000083">
    <property type="protein sequence ID" value="AAZ27257.1"/>
    <property type="molecule type" value="Genomic_DNA"/>
</dbReference>
<dbReference type="Proteomes" id="UP000000547">
    <property type="component" value="Chromosome"/>
</dbReference>
<dbReference type="KEGG" id="cps:CPS_2653"/>
<dbReference type="RefSeq" id="WP_011043461.1">
    <property type="nucleotide sequence ID" value="NC_003910.7"/>
</dbReference>
<dbReference type="InterPro" id="IPR012910">
    <property type="entry name" value="Plug_dom"/>
</dbReference>
<evidence type="ECO:0000259" key="12">
    <source>
        <dbReference type="Pfam" id="PF07715"/>
    </source>
</evidence>
<dbReference type="PANTHER" id="PTHR47234">
    <property type="match status" value="1"/>
</dbReference>
<keyword evidence="6 8" id="KW-0472">Membrane</keyword>
<dbReference type="InterPro" id="IPR036942">
    <property type="entry name" value="Beta-barrel_TonB_sf"/>
</dbReference>
<dbReference type="Gene3D" id="2.170.130.10">
    <property type="entry name" value="TonB-dependent receptor, plug domain"/>
    <property type="match status" value="1"/>
</dbReference>
<dbReference type="SUPFAM" id="SSF56935">
    <property type="entry name" value="Porins"/>
    <property type="match status" value="1"/>
</dbReference>
<reference evidence="13" key="1">
    <citation type="journal article" date="2005" name="Proc. Natl. Acad. Sci. U.S.A.">
        <title>The psychrophilic lifestyle as revealed by the genome sequence of Colwellia psychrerythraea 34H through genomic and proteomic analyses.</title>
        <authorList>
            <person name="Methe B.A."/>
            <person name="Nelson K.E."/>
            <person name="Deming J.W."/>
            <person name="Momen B."/>
            <person name="Melamud E."/>
            <person name="Zhang X."/>
            <person name="Moult J."/>
            <person name="Madupu R."/>
            <person name="Nelson W.C."/>
            <person name="Dodson R.J."/>
            <person name="Brinkac L.M."/>
            <person name="Daugherty S.C."/>
            <person name="Durkin A.S."/>
            <person name="DeBoy R.T."/>
            <person name="Kolonay J.F."/>
            <person name="Sullivan S.A."/>
            <person name="Zhou L."/>
            <person name="Davidsen T.M."/>
            <person name="Wu M."/>
            <person name="Huston A.L."/>
            <person name="Lewis M."/>
            <person name="Weaver B."/>
            <person name="Weidman J.F."/>
            <person name="Khouri H."/>
            <person name="Utterback T.R."/>
            <person name="Feldblyum T.V."/>
            <person name="Fraser C.M."/>
        </authorList>
    </citation>
    <scope>NUCLEOTIDE SEQUENCE [LARGE SCALE GENOMIC DNA]</scope>
    <source>
        <strain evidence="13">34H</strain>
    </source>
</reference>
<evidence type="ECO:0000256" key="3">
    <source>
        <dbReference type="ARBA" id="ARBA00022452"/>
    </source>
</evidence>